<feature type="transmembrane region" description="Helical" evidence="6">
    <location>
        <begin position="54"/>
        <end position="75"/>
    </location>
</feature>
<dbReference type="PANTHER" id="PTHR19432">
    <property type="entry name" value="SUGAR TRANSPORTER"/>
    <property type="match status" value="1"/>
</dbReference>
<name>A0AAE3ETE3_9FLAO</name>
<comment type="caution">
    <text evidence="8">The sequence shown here is derived from an EMBL/GenBank/DDBJ whole genome shotgun (WGS) entry which is preliminary data.</text>
</comment>
<feature type="transmembrane region" description="Helical" evidence="6">
    <location>
        <begin position="12"/>
        <end position="34"/>
    </location>
</feature>
<dbReference type="GO" id="GO:0016020">
    <property type="term" value="C:membrane"/>
    <property type="evidence" value="ECO:0007669"/>
    <property type="project" value="UniProtKB-SubCell"/>
</dbReference>
<evidence type="ECO:0000256" key="3">
    <source>
        <dbReference type="ARBA" id="ARBA00022692"/>
    </source>
</evidence>
<dbReference type="PANTHER" id="PTHR19432:SF35">
    <property type="entry name" value="SOLUTE CARRIER FAMILY 45 MEMBER 3 ISOFORM X1"/>
    <property type="match status" value="1"/>
</dbReference>
<dbReference type="InterPro" id="IPR011701">
    <property type="entry name" value="MFS"/>
</dbReference>
<evidence type="ECO:0000256" key="6">
    <source>
        <dbReference type="SAM" id="Phobius"/>
    </source>
</evidence>
<keyword evidence="2" id="KW-0813">Transport</keyword>
<feature type="domain" description="Major facilitator superfamily (MFS) profile" evidence="7">
    <location>
        <begin position="247"/>
        <end position="441"/>
    </location>
</feature>
<reference evidence="8" key="1">
    <citation type="submission" date="2023-02" db="EMBL/GenBank/DDBJ databases">
        <title>Genome of Flavobacteriaceae gen. nov. sp. strain F89.</title>
        <authorList>
            <person name="Wang Y."/>
        </authorList>
    </citation>
    <scope>NUCLEOTIDE SEQUENCE</scope>
    <source>
        <strain evidence="8">F89</strain>
    </source>
</reference>
<evidence type="ECO:0000259" key="7">
    <source>
        <dbReference type="PROSITE" id="PS50850"/>
    </source>
</evidence>
<dbReference type="PROSITE" id="PS50850">
    <property type="entry name" value="MFS"/>
    <property type="match status" value="1"/>
</dbReference>
<keyword evidence="5 6" id="KW-0472">Membrane</keyword>
<gene>
    <name evidence="8" type="ORF">K8352_00560</name>
</gene>
<dbReference type="InterPro" id="IPR020846">
    <property type="entry name" value="MFS_dom"/>
</dbReference>
<dbReference type="Proteomes" id="UP001200642">
    <property type="component" value="Unassembled WGS sequence"/>
</dbReference>
<feature type="transmembrane region" description="Helical" evidence="6">
    <location>
        <begin position="190"/>
        <end position="208"/>
    </location>
</feature>
<evidence type="ECO:0000313" key="9">
    <source>
        <dbReference type="Proteomes" id="UP001200642"/>
    </source>
</evidence>
<feature type="transmembrane region" description="Helical" evidence="6">
    <location>
        <begin position="325"/>
        <end position="343"/>
    </location>
</feature>
<protein>
    <submittedName>
        <fullName evidence="8">MFS transporter</fullName>
    </submittedName>
</protein>
<dbReference type="RefSeq" id="WP_317900380.1">
    <property type="nucleotide sequence ID" value="NZ_JAIRBC010000001.1"/>
</dbReference>
<feature type="transmembrane region" description="Helical" evidence="6">
    <location>
        <begin position="148"/>
        <end position="170"/>
    </location>
</feature>
<evidence type="ECO:0000256" key="2">
    <source>
        <dbReference type="ARBA" id="ARBA00022448"/>
    </source>
</evidence>
<evidence type="ECO:0000313" key="8">
    <source>
        <dbReference type="EMBL" id="MCG2459231.1"/>
    </source>
</evidence>
<dbReference type="InterPro" id="IPR036259">
    <property type="entry name" value="MFS_trans_sf"/>
</dbReference>
<feature type="transmembrane region" description="Helical" evidence="6">
    <location>
        <begin position="294"/>
        <end position="313"/>
    </location>
</feature>
<feature type="transmembrane region" description="Helical" evidence="6">
    <location>
        <begin position="349"/>
        <end position="370"/>
    </location>
</feature>
<organism evidence="8 9">
    <name type="scientific">Cerina litoralis</name>
    <dbReference type="NCBI Taxonomy" id="2874477"/>
    <lineage>
        <taxon>Bacteria</taxon>
        <taxon>Pseudomonadati</taxon>
        <taxon>Bacteroidota</taxon>
        <taxon>Flavobacteriia</taxon>
        <taxon>Flavobacteriales</taxon>
        <taxon>Flavobacteriaceae</taxon>
        <taxon>Cerina</taxon>
    </lineage>
</organism>
<dbReference type="Gene3D" id="1.20.1250.20">
    <property type="entry name" value="MFS general substrate transporter like domains"/>
    <property type="match status" value="1"/>
</dbReference>
<feature type="transmembrane region" description="Helical" evidence="6">
    <location>
        <begin position="247"/>
        <end position="268"/>
    </location>
</feature>
<evidence type="ECO:0000256" key="4">
    <source>
        <dbReference type="ARBA" id="ARBA00022989"/>
    </source>
</evidence>
<dbReference type="AlphaFoldDB" id="A0AAE3ETE3"/>
<keyword evidence="4 6" id="KW-1133">Transmembrane helix</keyword>
<dbReference type="SUPFAM" id="SSF103473">
    <property type="entry name" value="MFS general substrate transporter"/>
    <property type="match status" value="1"/>
</dbReference>
<comment type="subcellular location">
    <subcellularLocation>
        <location evidence="1">Membrane</location>
        <topology evidence="1">Multi-pass membrane protein</topology>
    </subcellularLocation>
</comment>
<evidence type="ECO:0000256" key="1">
    <source>
        <dbReference type="ARBA" id="ARBA00004141"/>
    </source>
</evidence>
<evidence type="ECO:0000256" key="5">
    <source>
        <dbReference type="ARBA" id="ARBA00023136"/>
    </source>
</evidence>
<dbReference type="EMBL" id="JAIRBC010000001">
    <property type="protein sequence ID" value="MCG2459231.1"/>
    <property type="molecule type" value="Genomic_DNA"/>
</dbReference>
<feature type="transmembrane region" description="Helical" evidence="6">
    <location>
        <begin position="415"/>
        <end position="435"/>
    </location>
</feature>
<feature type="transmembrane region" description="Helical" evidence="6">
    <location>
        <begin position="87"/>
        <end position="104"/>
    </location>
</feature>
<dbReference type="GO" id="GO:0022857">
    <property type="term" value="F:transmembrane transporter activity"/>
    <property type="evidence" value="ECO:0007669"/>
    <property type="project" value="InterPro"/>
</dbReference>
<keyword evidence="9" id="KW-1185">Reference proteome</keyword>
<feature type="transmembrane region" description="Helical" evidence="6">
    <location>
        <begin position="382"/>
        <end position="409"/>
    </location>
</feature>
<sequence>MSHISLGSQKPHLTFWQIWNMSFGFLGIQFGFALQNANVSRIFETLGASQDELPILWLAAPVTGLLVQPIIGYYSDRTWHKKWGRRRPFFAMGALLATIALFLMPNSTALWMAVIMLWLMDASINISMEPFRAFVGDMLPNQQRTSGFAMQSFFIGTGAVIASALPYIMTNWFGVSNVALDGSIPNSVKWSFYIGGIAYFSAVMWTVLKTEEYPPDDIGKLKAENNEKGIFAGLQESFLGIFQMPRAMVQLALVQFFSWFALFALWIYSTPAITSHVYGTSDPASAIYNEGADWVGICFAAYNGLAAVVAFLLPVVARYTSRRTTHLLALLMGSIGFISIYFISDPNLLLVSMIGVGIAWASILSMPYAMLSSVLPSNKMGYYMGVFNFFIVIPQIVAAGILGFLLKSFFGNNSIYALIIGGISMAIAALLCIFVEDDEEN</sequence>
<accession>A0AAE3ETE3</accession>
<dbReference type="Pfam" id="PF07690">
    <property type="entry name" value="MFS_1"/>
    <property type="match status" value="1"/>
</dbReference>
<proteinExistence type="predicted"/>
<keyword evidence="3 6" id="KW-0812">Transmembrane</keyword>